<name>A0ABR8Q9S4_9CELL</name>
<reference evidence="1 2" key="1">
    <citation type="submission" date="2020-08" db="EMBL/GenBank/DDBJ databases">
        <title>A Genomic Blueprint of the Chicken Gut Microbiome.</title>
        <authorList>
            <person name="Gilroy R."/>
            <person name="Ravi A."/>
            <person name="Getino M."/>
            <person name="Pursley I."/>
            <person name="Horton D.L."/>
            <person name="Alikhan N.-F."/>
            <person name="Baker D."/>
            <person name="Gharbi K."/>
            <person name="Hall N."/>
            <person name="Watson M."/>
            <person name="Adriaenssens E.M."/>
            <person name="Foster-Nyarko E."/>
            <person name="Jarju S."/>
            <person name="Secka A."/>
            <person name="Antonio M."/>
            <person name="Oren A."/>
            <person name="Chaudhuri R."/>
            <person name="La Ragione R.M."/>
            <person name="Hildebrand F."/>
            <person name="Pallen M.J."/>
        </authorList>
    </citation>
    <scope>NUCLEOTIDE SEQUENCE [LARGE SCALE GENOMIC DNA]</scope>
    <source>
        <strain evidence="1 2">Sa3CUA2</strain>
    </source>
</reference>
<comment type="caution">
    <text evidence="1">The sequence shown here is derived from an EMBL/GenBank/DDBJ whole genome shotgun (WGS) entry which is preliminary data.</text>
</comment>
<evidence type="ECO:0000313" key="2">
    <source>
        <dbReference type="Proteomes" id="UP000604241"/>
    </source>
</evidence>
<keyword evidence="2" id="KW-1185">Reference proteome</keyword>
<proteinExistence type="predicted"/>
<evidence type="ECO:0000313" key="1">
    <source>
        <dbReference type="EMBL" id="MBD7917159.1"/>
    </source>
</evidence>
<dbReference type="Proteomes" id="UP000604241">
    <property type="component" value="Unassembled WGS sequence"/>
</dbReference>
<accession>A0ABR8Q9S4</accession>
<gene>
    <name evidence="1" type="ORF">H9657_02555</name>
</gene>
<organism evidence="1 2">
    <name type="scientific">Cellulomonas avistercoris</name>
    <dbReference type="NCBI Taxonomy" id="2762242"/>
    <lineage>
        <taxon>Bacteria</taxon>
        <taxon>Bacillati</taxon>
        <taxon>Actinomycetota</taxon>
        <taxon>Actinomycetes</taxon>
        <taxon>Micrococcales</taxon>
        <taxon>Cellulomonadaceae</taxon>
        <taxon>Cellulomonas</taxon>
    </lineage>
</organism>
<sequence>MPVEPTDARRRLRALEHGTTPEDALALFDAPPAVGVMDVRGDPRPYVLVLQRHAG</sequence>
<dbReference type="RefSeq" id="WP_191780054.1">
    <property type="nucleotide sequence ID" value="NZ_JACSQV010000002.1"/>
</dbReference>
<protein>
    <submittedName>
        <fullName evidence="1">Uncharacterized protein</fullName>
    </submittedName>
</protein>
<dbReference type="EMBL" id="JACSQV010000002">
    <property type="protein sequence ID" value="MBD7917159.1"/>
    <property type="molecule type" value="Genomic_DNA"/>
</dbReference>